<dbReference type="Gene3D" id="1.10.1660.10">
    <property type="match status" value="1"/>
</dbReference>
<gene>
    <name evidence="3" type="ORF">GCM10007315_01920</name>
</gene>
<evidence type="ECO:0000259" key="2">
    <source>
        <dbReference type="PROSITE" id="PS50937"/>
    </source>
</evidence>
<evidence type="ECO:0000313" key="3">
    <source>
        <dbReference type="EMBL" id="GHC44358.1"/>
    </source>
</evidence>
<dbReference type="SMART" id="SM00422">
    <property type="entry name" value="HTH_MERR"/>
    <property type="match status" value="1"/>
</dbReference>
<sequence>MASPLDKAPDAFRTISEVAETLDIPAHVLRFWESRFPQIRPVKRAGGRRYYRPSDVALLGGIRRLLHDEGMTIRGVQKVLREQGIKHVAALTGEDIPAEAGPDAYDLIAPPPPVPAEVVDLASRKKAVEVLVEPTVSATSLFDLMDAPPARKAPESHDIWLPTLLRRLPENAFADNQDRLIPLWVRLRALHAQMTGQV</sequence>
<dbReference type="SUPFAM" id="SSF46955">
    <property type="entry name" value="Putative DNA-binding domain"/>
    <property type="match status" value="1"/>
</dbReference>
<comment type="caution">
    <text evidence="3">The sequence shown here is derived from an EMBL/GenBank/DDBJ whole genome shotgun (WGS) entry which is preliminary data.</text>
</comment>
<proteinExistence type="predicted"/>
<reference evidence="3" key="1">
    <citation type="journal article" date="2014" name="Int. J. Syst. Evol. Microbiol.">
        <title>Complete genome sequence of Corynebacterium casei LMG S-19264T (=DSM 44701T), isolated from a smear-ripened cheese.</title>
        <authorList>
            <consortium name="US DOE Joint Genome Institute (JGI-PGF)"/>
            <person name="Walter F."/>
            <person name="Albersmeier A."/>
            <person name="Kalinowski J."/>
            <person name="Ruckert C."/>
        </authorList>
    </citation>
    <scope>NUCLEOTIDE SEQUENCE</scope>
    <source>
        <strain evidence="3">KCTC 23310</strain>
    </source>
</reference>
<evidence type="ECO:0000256" key="1">
    <source>
        <dbReference type="ARBA" id="ARBA00023125"/>
    </source>
</evidence>
<name>A0A918TE58_9RHOB</name>
<keyword evidence="4" id="KW-1185">Reference proteome</keyword>
<evidence type="ECO:0000313" key="4">
    <source>
        <dbReference type="Proteomes" id="UP000638981"/>
    </source>
</evidence>
<dbReference type="InterPro" id="IPR047057">
    <property type="entry name" value="MerR_fam"/>
</dbReference>
<dbReference type="Proteomes" id="UP000638981">
    <property type="component" value="Unassembled WGS sequence"/>
</dbReference>
<dbReference type="Pfam" id="PF13411">
    <property type="entry name" value="MerR_1"/>
    <property type="match status" value="1"/>
</dbReference>
<dbReference type="GO" id="GO:0003677">
    <property type="term" value="F:DNA binding"/>
    <property type="evidence" value="ECO:0007669"/>
    <property type="project" value="UniProtKB-KW"/>
</dbReference>
<dbReference type="InterPro" id="IPR009061">
    <property type="entry name" value="DNA-bd_dom_put_sf"/>
</dbReference>
<dbReference type="CDD" id="cd04765">
    <property type="entry name" value="HTH_MlrA-like_sg2"/>
    <property type="match status" value="1"/>
</dbReference>
<dbReference type="AlphaFoldDB" id="A0A918TE58"/>
<dbReference type="InterPro" id="IPR000551">
    <property type="entry name" value="MerR-type_HTH_dom"/>
</dbReference>
<keyword evidence="1" id="KW-0238">DNA-binding</keyword>
<dbReference type="PROSITE" id="PS50937">
    <property type="entry name" value="HTH_MERR_2"/>
    <property type="match status" value="1"/>
</dbReference>
<dbReference type="PANTHER" id="PTHR30204">
    <property type="entry name" value="REDOX-CYCLING DRUG-SENSING TRANSCRIPTIONAL ACTIVATOR SOXR"/>
    <property type="match status" value="1"/>
</dbReference>
<organism evidence="3 4">
    <name type="scientific">Neogemmobacter tilapiae</name>
    <dbReference type="NCBI Taxonomy" id="875041"/>
    <lineage>
        <taxon>Bacteria</taxon>
        <taxon>Pseudomonadati</taxon>
        <taxon>Pseudomonadota</taxon>
        <taxon>Alphaproteobacteria</taxon>
        <taxon>Rhodobacterales</taxon>
        <taxon>Paracoccaceae</taxon>
        <taxon>Neogemmobacter</taxon>
    </lineage>
</organism>
<dbReference type="EMBL" id="BMYJ01000001">
    <property type="protein sequence ID" value="GHC44358.1"/>
    <property type="molecule type" value="Genomic_DNA"/>
</dbReference>
<feature type="domain" description="HTH merR-type" evidence="2">
    <location>
        <begin position="14"/>
        <end position="82"/>
    </location>
</feature>
<dbReference type="PANTHER" id="PTHR30204:SF15">
    <property type="entry name" value="BLL5018 PROTEIN"/>
    <property type="match status" value="1"/>
</dbReference>
<dbReference type="RefSeq" id="WP_373295384.1">
    <property type="nucleotide sequence ID" value="NZ_BMYJ01000001.1"/>
</dbReference>
<accession>A0A918TE58</accession>
<reference evidence="3" key="2">
    <citation type="submission" date="2020-09" db="EMBL/GenBank/DDBJ databases">
        <authorList>
            <person name="Sun Q."/>
            <person name="Kim S."/>
        </authorList>
    </citation>
    <scope>NUCLEOTIDE SEQUENCE</scope>
    <source>
        <strain evidence="3">KCTC 23310</strain>
    </source>
</reference>
<protein>
    <recommendedName>
        <fullName evidence="2">HTH merR-type domain-containing protein</fullName>
    </recommendedName>
</protein>
<dbReference type="GO" id="GO:0003700">
    <property type="term" value="F:DNA-binding transcription factor activity"/>
    <property type="evidence" value="ECO:0007669"/>
    <property type="project" value="InterPro"/>
</dbReference>